<dbReference type="PANTHER" id="PTHR34986">
    <property type="entry name" value="EVOLVED BETA-GALACTOSIDASE SUBUNIT BETA"/>
    <property type="match status" value="1"/>
</dbReference>
<comment type="caution">
    <text evidence="1">The sequence shown here is derived from an EMBL/GenBank/DDBJ whole genome shotgun (WGS) entry which is preliminary data.</text>
</comment>
<dbReference type="Pfam" id="PF04074">
    <property type="entry name" value="DUF386"/>
    <property type="match status" value="1"/>
</dbReference>
<evidence type="ECO:0000313" key="2">
    <source>
        <dbReference type="Proteomes" id="UP000187465"/>
    </source>
</evidence>
<accession>A0A1R0X4E0</accession>
<dbReference type="RefSeq" id="WP_036679640.1">
    <property type="nucleotide sequence ID" value="NZ_MKQP01000033.1"/>
</dbReference>
<dbReference type="NCBIfam" id="TIGR00022">
    <property type="entry name" value="YhcH/YjgK/YiaL family protein"/>
    <property type="match status" value="1"/>
</dbReference>
<reference evidence="1 2" key="1">
    <citation type="submission" date="2016-10" db="EMBL/GenBank/DDBJ databases">
        <title>Paenibacillus species isolates.</title>
        <authorList>
            <person name="Beno S.M."/>
        </authorList>
    </citation>
    <scope>NUCLEOTIDE SEQUENCE [LARGE SCALE GENOMIC DNA]</scope>
    <source>
        <strain evidence="1 2">FSL H7-0604</strain>
    </source>
</reference>
<gene>
    <name evidence="1" type="ORF">BJP51_24035</name>
</gene>
<dbReference type="EMBL" id="MKQP01000033">
    <property type="protein sequence ID" value="OMD28754.1"/>
    <property type="molecule type" value="Genomic_DNA"/>
</dbReference>
<sequence>MILGSLSSWEEHIKYENPVFVEAIEELKVILQHDPDLGRIEIRGNEMYASIMALEAKSLEEQVAEKHEAYIDVHYLIEGEETIGWATLQEGIEPIKPYDAEGEYALYPPSADEILLSLKPGMFAVFFPHDVHRPGMGQPGQQIKKAVIKIHTNLLTP</sequence>
<dbReference type="InterPro" id="IPR004375">
    <property type="entry name" value="NanQ/TabA/YiaL"/>
</dbReference>
<dbReference type="GO" id="GO:0005829">
    <property type="term" value="C:cytosol"/>
    <property type="evidence" value="ECO:0007669"/>
    <property type="project" value="TreeGrafter"/>
</dbReference>
<evidence type="ECO:0000313" key="1">
    <source>
        <dbReference type="EMBL" id="OMD28754.1"/>
    </source>
</evidence>
<evidence type="ECO:0008006" key="3">
    <source>
        <dbReference type="Google" id="ProtNLM"/>
    </source>
</evidence>
<dbReference type="InterPro" id="IPR037012">
    <property type="entry name" value="NanQ/TabA/YiaL_sf"/>
</dbReference>
<name>A0A1R0X4E0_9BACL</name>
<proteinExistence type="predicted"/>
<organism evidence="1 2">
    <name type="scientific">Paenibacillus odorifer</name>
    <dbReference type="NCBI Taxonomy" id="189426"/>
    <lineage>
        <taxon>Bacteria</taxon>
        <taxon>Bacillati</taxon>
        <taxon>Bacillota</taxon>
        <taxon>Bacilli</taxon>
        <taxon>Bacillales</taxon>
        <taxon>Paenibacillaceae</taxon>
        <taxon>Paenibacillus</taxon>
    </lineage>
</organism>
<dbReference type="Proteomes" id="UP000187465">
    <property type="component" value="Unassembled WGS sequence"/>
</dbReference>
<dbReference type="Gene3D" id="2.60.120.370">
    <property type="entry name" value="YhcH/YjgK/YiaL"/>
    <property type="match status" value="1"/>
</dbReference>
<dbReference type="AlphaFoldDB" id="A0A1R0X4E0"/>
<dbReference type="SUPFAM" id="SSF51197">
    <property type="entry name" value="Clavaminate synthase-like"/>
    <property type="match status" value="1"/>
</dbReference>
<dbReference type="PANTHER" id="PTHR34986:SF1">
    <property type="entry name" value="PROTEIN YIAL"/>
    <property type="match status" value="1"/>
</dbReference>
<protein>
    <recommendedName>
        <fullName evidence="3">YhcH/YjgK/YiaL family protein</fullName>
    </recommendedName>
</protein>